<accession>A0A9D3YHE4</accession>
<protein>
    <submittedName>
        <fullName evidence="1">Uncharacterized protein</fullName>
    </submittedName>
</protein>
<proteinExistence type="predicted"/>
<keyword evidence="2" id="KW-1185">Reference proteome</keyword>
<dbReference type="Proteomes" id="UP000828390">
    <property type="component" value="Unassembled WGS sequence"/>
</dbReference>
<evidence type="ECO:0000313" key="1">
    <source>
        <dbReference type="EMBL" id="KAH3699325.1"/>
    </source>
</evidence>
<comment type="caution">
    <text evidence="1">The sequence shown here is derived from an EMBL/GenBank/DDBJ whole genome shotgun (WGS) entry which is preliminary data.</text>
</comment>
<evidence type="ECO:0000313" key="2">
    <source>
        <dbReference type="Proteomes" id="UP000828390"/>
    </source>
</evidence>
<gene>
    <name evidence="1" type="ORF">DPMN_074281</name>
</gene>
<sequence length="59" mass="6378">MAATCFEKVEEANGLGTLCSSGRDLVIEPDTKFPLNHGWVEMAVEGQVSLARRKGCLVL</sequence>
<organism evidence="1 2">
    <name type="scientific">Dreissena polymorpha</name>
    <name type="common">Zebra mussel</name>
    <name type="synonym">Mytilus polymorpha</name>
    <dbReference type="NCBI Taxonomy" id="45954"/>
    <lineage>
        <taxon>Eukaryota</taxon>
        <taxon>Metazoa</taxon>
        <taxon>Spiralia</taxon>
        <taxon>Lophotrochozoa</taxon>
        <taxon>Mollusca</taxon>
        <taxon>Bivalvia</taxon>
        <taxon>Autobranchia</taxon>
        <taxon>Heteroconchia</taxon>
        <taxon>Euheterodonta</taxon>
        <taxon>Imparidentia</taxon>
        <taxon>Neoheterodontei</taxon>
        <taxon>Myida</taxon>
        <taxon>Dreissenoidea</taxon>
        <taxon>Dreissenidae</taxon>
        <taxon>Dreissena</taxon>
    </lineage>
</organism>
<name>A0A9D3YHE4_DREPO</name>
<reference evidence="1" key="2">
    <citation type="submission" date="2020-11" db="EMBL/GenBank/DDBJ databases">
        <authorList>
            <person name="McCartney M.A."/>
            <person name="Auch B."/>
            <person name="Kono T."/>
            <person name="Mallez S."/>
            <person name="Becker A."/>
            <person name="Gohl D.M."/>
            <person name="Silverstein K.A.T."/>
            <person name="Koren S."/>
            <person name="Bechman K.B."/>
            <person name="Herman A."/>
            <person name="Abrahante J.E."/>
            <person name="Garbe J."/>
        </authorList>
    </citation>
    <scope>NUCLEOTIDE SEQUENCE</scope>
    <source>
        <strain evidence="1">Duluth1</strain>
        <tissue evidence="1">Whole animal</tissue>
    </source>
</reference>
<dbReference type="EMBL" id="JAIWYP010000015">
    <property type="protein sequence ID" value="KAH3699325.1"/>
    <property type="molecule type" value="Genomic_DNA"/>
</dbReference>
<reference evidence="1" key="1">
    <citation type="journal article" date="2019" name="bioRxiv">
        <title>The Genome of the Zebra Mussel, Dreissena polymorpha: A Resource for Invasive Species Research.</title>
        <authorList>
            <person name="McCartney M.A."/>
            <person name="Auch B."/>
            <person name="Kono T."/>
            <person name="Mallez S."/>
            <person name="Zhang Y."/>
            <person name="Obille A."/>
            <person name="Becker A."/>
            <person name="Abrahante J.E."/>
            <person name="Garbe J."/>
            <person name="Badalamenti J.P."/>
            <person name="Herman A."/>
            <person name="Mangelson H."/>
            <person name="Liachko I."/>
            <person name="Sullivan S."/>
            <person name="Sone E.D."/>
            <person name="Koren S."/>
            <person name="Silverstein K.A.T."/>
            <person name="Beckman K.B."/>
            <person name="Gohl D.M."/>
        </authorList>
    </citation>
    <scope>NUCLEOTIDE SEQUENCE</scope>
    <source>
        <strain evidence="1">Duluth1</strain>
        <tissue evidence="1">Whole animal</tissue>
    </source>
</reference>
<dbReference type="AlphaFoldDB" id="A0A9D3YHE4"/>